<evidence type="ECO:0000256" key="5">
    <source>
        <dbReference type="SAM" id="Phobius"/>
    </source>
</evidence>
<keyword evidence="2 5" id="KW-0812">Transmembrane</keyword>
<keyword evidence="4 5" id="KW-0472">Membrane</keyword>
<dbReference type="Proteomes" id="UP001150879">
    <property type="component" value="Unassembled WGS sequence"/>
</dbReference>
<dbReference type="EMBL" id="JAPQKP010000005">
    <property type="protein sequence ID" value="KAJ5188654.1"/>
    <property type="molecule type" value="Genomic_DNA"/>
</dbReference>
<proteinExistence type="predicted"/>
<evidence type="ECO:0000313" key="7">
    <source>
        <dbReference type="Proteomes" id="UP001150879"/>
    </source>
</evidence>
<dbReference type="InterPro" id="IPR007568">
    <property type="entry name" value="RTA1"/>
</dbReference>
<reference evidence="6" key="2">
    <citation type="journal article" date="2023" name="IMA Fungus">
        <title>Comparative genomic study of the Penicillium genus elucidates a diverse pangenome and 15 lateral gene transfer events.</title>
        <authorList>
            <person name="Petersen C."/>
            <person name="Sorensen T."/>
            <person name="Nielsen M.R."/>
            <person name="Sondergaard T.E."/>
            <person name="Sorensen J.L."/>
            <person name="Fitzpatrick D.A."/>
            <person name="Frisvad J.C."/>
            <person name="Nielsen K.L."/>
        </authorList>
    </citation>
    <scope>NUCLEOTIDE SEQUENCE</scope>
    <source>
        <strain evidence="6">IBT 16849</strain>
    </source>
</reference>
<dbReference type="PANTHER" id="PTHR31465:SF11">
    <property type="entry name" value="DOMAIN PROTEIN, PUTATIVE (AFU_ORTHOLOGUE AFUA_3G10770)-RELATED"/>
    <property type="match status" value="1"/>
</dbReference>
<dbReference type="AlphaFoldDB" id="A0A9W9J0Z9"/>
<keyword evidence="3 5" id="KW-1133">Transmembrane helix</keyword>
<gene>
    <name evidence="6" type="ORF">N7472_007668</name>
</gene>
<reference evidence="6" key="1">
    <citation type="submission" date="2022-11" db="EMBL/GenBank/DDBJ databases">
        <authorList>
            <person name="Petersen C."/>
        </authorList>
    </citation>
    <scope>NUCLEOTIDE SEQUENCE</scope>
    <source>
        <strain evidence="6">IBT 16849</strain>
    </source>
</reference>
<name>A0A9W9J0Z9_9EURO</name>
<dbReference type="Pfam" id="PF04479">
    <property type="entry name" value="RTA1"/>
    <property type="match status" value="1"/>
</dbReference>
<evidence type="ECO:0000256" key="2">
    <source>
        <dbReference type="ARBA" id="ARBA00022692"/>
    </source>
</evidence>
<keyword evidence="7" id="KW-1185">Reference proteome</keyword>
<dbReference type="GO" id="GO:0005886">
    <property type="term" value="C:plasma membrane"/>
    <property type="evidence" value="ECO:0007669"/>
    <property type="project" value="TreeGrafter"/>
</dbReference>
<dbReference type="GO" id="GO:0000324">
    <property type="term" value="C:fungal-type vacuole"/>
    <property type="evidence" value="ECO:0007669"/>
    <property type="project" value="TreeGrafter"/>
</dbReference>
<sequence>MTGISTPYDYAPSLAVGIAFCAIFGISMLAHIYQASWARMWCDRMPSWRRFKIQIATLIIGVNCPQISSLSLKSPSIVLTRLTLAPTFFTAGIYVILGRLIHFFGQESFLLSPKMYLWAFCTCDLISLSRSGSRWRPCGSSPFGSEWRYEARNGHNGGGYNLPNGSHYYVYYLCG</sequence>
<accession>A0A9W9J0Z9</accession>
<comment type="subcellular location">
    <subcellularLocation>
        <location evidence="1">Membrane</location>
        <topology evidence="1">Multi-pass membrane protein</topology>
    </subcellularLocation>
</comment>
<feature type="transmembrane region" description="Helical" evidence="5">
    <location>
        <begin position="84"/>
        <end position="105"/>
    </location>
</feature>
<protein>
    <submittedName>
        <fullName evidence="6">RTA1 like protein-domain-containing protein</fullName>
    </submittedName>
</protein>
<evidence type="ECO:0000313" key="6">
    <source>
        <dbReference type="EMBL" id="KAJ5188654.1"/>
    </source>
</evidence>
<dbReference type="PANTHER" id="PTHR31465">
    <property type="entry name" value="PROTEIN RTA1-RELATED"/>
    <property type="match status" value="1"/>
</dbReference>
<feature type="transmembrane region" description="Helical" evidence="5">
    <location>
        <begin position="12"/>
        <end position="33"/>
    </location>
</feature>
<evidence type="ECO:0000256" key="1">
    <source>
        <dbReference type="ARBA" id="ARBA00004141"/>
    </source>
</evidence>
<evidence type="ECO:0000256" key="3">
    <source>
        <dbReference type="ARBA" id="ARBA00022989"/>
    </source>
</evidence>
<feature type="transmembrane region" description="Helical" evidence="5">
    <location>
        <begin position="53"/>
        <end position="72"/>
    </location>
</feature>
<comment type="caution">
    <text evidence="6">The sequence shown here is derived from an EMBL/GenBank/DDBJ whole genome shotgun (WGS) entry which is preliminary data.</text>
</comment>
<evidence type="ECO:0000256" key="4">
    <source>
        <dbReference type="ARBA" id="ARBA00023136"/>
    </source>
</evidence>
<dbReference type="OrthoDB" id="1844152at2759"/>
<organism evidence="6 7">
    <name type="scientific">Penicillium cf. griseofulvum</name>
    <dbReference type="NCBI Taxonomy" id="2972120"/>
    <lineage>
        <taxon>Eukaryota</taxon>
        <taxon>Fungi</taxon>
        <taxon>Dikarya</taxon>
        <taxon>Ascomycota</taxon>
        <taxon>Pezizomycotina</taxon>
        <taxon>Eurotiomycetes</taxon>
        <taxon>Eurotiomycetidae</taxon>
        <taxon>Eurotiales</taxon>
        <taxon>Aspergillaceae</taxon>
        <taxon>Penicillium</taxon>
    </lineage>
</organism>